<dbReference type="AlphaFoldDB" id="A0A8F5H0T3"/>
<dbReference type="Proteomes" id="UP000694036">
    <property type="component" value="Chromosome"/>
</dbReference>
<proteinExistence type="predicted"/>
<gene>
    <name evidence="1" type="ORF">J5U22_03161</name>
</gene>
<accession>A0A8F5H0T3</accession>
<evidence type="ECO:0000313" key="1">
    <source>
        <dbReference type="EMBL" id="QXJ36584.1"/>
    </source>
</evidence>
<dbReference type="EMBL" id="CP077713">
    <property type="protein sequence ID" value="QXJ36584.1"/>
    <property type="molecule type" value="Genomic_DNA"/>
</dbReference>
<protein>
    <submittedName>
        <fullName evidence="1">Uncharacterized protein</fullName>
    </submittedName>
</protein>
<keyword evidence="2" id="KW-1185">Reference proteome</keyword>
<organism evidence="1 2">
    <name type="scientific">Saccharolobus shibatae</name>
    <dbReference type="NCBI Taxonomy" id="2286"/>
    <lineage>
        <taxon>Archaea</taxon>
        <taxon>Thermoproteota</taxon>
        <taxon>Thermoprotei</taxon>
        <taxon>Sulfolobales</taxon>
        <taxon>Sulfolobaceae</taxon>
        <taxon>Saccharolobus</taxon>
    </lineage>
</organism>
<dbReference type="RefSeq" id="WP_218258928.1">
    <property type="nucleotide sequence ID" value="NZ_CP077713.1"/>
</dbReference>
<name>A0A8F5H0T3_9CREN</name>
<evidence type="ECO:0000313" key="2">
    <source>
        <dbReference type="Proteomes" id="UP000694036"/>
    </source>
</evidence>
<dbReference type="GeneID" id="65558489"/>
<sequence length="97" mass="11393">MDEQLKEEIELIEHFEQLFEAIDFSQNRIQQSAQHVEERDIFDVIDRVLSLQKTLEKKNEPQGIEETIRLIVELIRALGDEKVQQLLKDLFSSGAQK</sequence>
<reference evidence="1 2" key="1">
    <citation type="journal article" date="2021" name="Environ. Microbiol.">
        <title>New insights into the diversity and evolution of the archaeal mobilome from three complete genomes of Saccharolobus shibatae.</title>
        <authorList>
            <person name="Medvedeva S."/>
            <person name="Brandt D."/>
            <person name="Cvirkaite-Krupovic V."/>
            <person name="Liu Y."/>
            <person name="Severinov K."/>
            <person name="Ishino S."/>
            <person name="Ishino Y."/>
            <person name="Prangishvili D."/>
            <person name="Kalinowski J."/>
            <person name="Krupovic M."/>
        </authorList>
    </citation>
    <scope>NUCLEOTIDE SEQUENCE [LARGE SCALE GENOMIC DNA]</scope>
    <source>
        <strain evidence="1 2">S38A</strain>
    </source>
</reference>